<gene>
    <name evidence="12" type="ORF">CCAP1982_LOCUS12650</name>
</gene>
<dbReference type="Gene3D" id="3.90.110.10">
    <property type="entry name" value="Lactate dehydrogenase/glycoside hydrolase, family 4, C-terminal"/>
    <property type="match status" value="1"/>
</dbReference>
<dbReference type="InterPro" id="IPR022383">
    <property type="entry name" value="Lactate/malate_DH_C"/>
</dbReference>
<feature type="binding site" evidence="8">
    <location>
        <position position="125"/>
    </location>
    <ligand>
        <name>NAD(+)</name>
        <dbReference type="ChEBI" id="CHEBI:57540"/>
    </ligand>
</feature>
<evidence type="ECO:0000313" key="12">
    <source>
        <dbReference type="EMBL" id="CAD7004231.1"/>
    </source>
</evidence>
<dbReference type="Pfam" id="PF00056">
    <property type="entry name" value="Ldh_1_N"/>
    <property type="match status" value="1"/>
</dbReference>
<comment type="catalytic activity">
    <reaction evidence="6 9">
        <text>(S)-lactate + NAD(+) = pyruvate + NADH + H(+)</text>
        <dbReference type="Rhea" id="RHEA:23444"/>
        <dbReference type="ChEBI" id="CHEBI:15361"/>
        <dbReference type="ChEBI" id="CHEBI:15378"/>
        <dbReference type="ChEBI" id="CHEBI:16651"/>
        <dbReference type="ChEBI" id="CHEBI:57540"/>
        <dbReference type="ChEBI" id="CHEBI:57945"/>
        <dbReference type="EC" id="1.1.1.27"/>
    </reaction>
</comment>
<dbReference type="PANTHER" id="PTHR43128">
    <property type="entry name" value="L-2-HYDROXYCARBOXYLATE DEHYDROGENASE (NAD(P)(+))"/>
    <property type="match status" value="1"/>
</dbReference>
<dbReference type="OrthoDB" id="5405561at2759"/>
<evidence type="ECO:0000256" key="3">
    <source>
        <dbReference type="ARBA" id="ARBA00012967"/>
    </source>
</evidence>
<evidence type="ECO:0000256" key="9">
    <source>
        <dbReference type="RuleBase" id="RU000496"/>
    </source>
</evidence>
<evidence type="ECO:0000256" key="6">
    <source>
        <dbReference type="ARBA" id="ARBA00049258"/>
    </source>
</evidence>
<dbReference type="SUPFAM" id="SSF56327">
    <property type="entry name" value="LDH C-terminal domain-like"/>
    <property type="match status" value="1"/>
</dbReference>
<dbReference type="GO" id="GO:0006089">
    <property type="term" value="P:lactate metabolic process"/>
    <property type="evidence" value="ECO:0007669"/>
    <property type="project" value="TreeGrafter"/>
</dbReference>
<evidence type="ECO:0000256" key="4">
    <source>
        <dbReference type="ARBA" id="ARBA00023002"/>
    </source>
</evidence>
<dbReference type="InterPro" id="IPR011304">
    <property type="entry name" value="L-lactate_DH"/>
</dbReference>
<accession>A0A811V044</accession>
<dbReference type="InterPro" id="IPR001557">
    <property type="entry name" value="L-lactate/malate_DH"/>
</dbReference>
<evidence type="ECO:0000256" key="8">
    <source>
        <dbReference type="PIRSR" id="PIRSR000102-3"/>
    </source>
</evidence>
<protein>
    <recommendedName>
        <fullName evidence="3 9">L-lactate dehydrogenase</fullName>
        <ecNumber evidence="3 9">1.1.1.27</ecNumber>
    </recommendedName>
</protein>
<dbReference type="InterPro" id="IPR015955">
    <property type="entry name" value="Lactate_DH/Glyco_Ohase_4_C"/>
</dbReference>
<dbReference type="Proteomes" id="UP000606786">
    <property type="component" value="Unassembled WGS sequence"/>
</dbReference>
<dbReference type="GO" id="GO:0005737">
    <property type="term" value="C:cytoplasm"/>
    <property type="evidence" value="ECO:0007669"/>
    <property type="project" value="InterPro"/>
</dbReference>
<evidence type="ECO:0000259" key="11">
    <source>
        <dbReference type="Pfam" id="PF02866"/>
    </source>
</evidence>
<reference evidence="12" key="1">
    <citation type="submission" date="2020-11" db="EMBL/GenBank/DDBJ databases">
        <authorList>
            <person name="Whitehead M."/>
        </authorList>
    </citation>
    <scope>NUCLEOTIDE SEQUENCE</scope>
    <source>
        <strain evidence="12">EGII</strain>
    </source>
</reference>
<feature type="domain" description="Lactate/malate dehydrogenase N-terminal" evidence="10">
    <location>
        <begin position="34"/>
        <end position="171"/>
    </location>
</feature>
<keyword evidence="5 8" id="KW-0520">NAD</keyword>
<feature type="binding site" evidence="8">
    <location>
        <position position="64"/>
    </location>
    <ligand>
        <name>NAD(+)</name>
        <dbReference type="ChEBI" id="CHEBI:57540"/>
    </ligand>
</feature>
<dbReference type="NCBIfam" id="TIGR01771">
    <property type="entry name" value="L-LDH-NAD"/>
    <property type="match status" value="1"/>
</dbReference>
<dbReference type="SUPFAM" id="SSF51735">
    <property type="entry name" value="NAD(P)-binding Rossmann-fold domains"/>
    <property type="match status" value="1"/>
</dbReference>
<dbReference type="InterPro" id="IPR018177">
    <property type="entry name" value="L-lactate_DH_AS"/>
</dbReference>
<feature type="binding site" evidence="8">
    <location>
        <begin position="39"/>
        <end position="44"/>
    </location>
    <ligand>
        <name>NAD(+)</name>
        <dbReference type="ChEBI" id="CHEBI:57540"/>
    </ligand>
</feature>
<evidence type="ECO:0000256" key="2">
    <source>
        <dbReference type="ARBA" id="ARBA00006054"/>
    </source>
</evidence>
<feature type="binding site" evidence="8">
    <location>
        <begin position="148"/>
        <end position="150"/>
    </location>
    <ligand>
        <name>NAD(+)</name>
        <dbReference type="ChEBI" id="CHEBI:57540"/>
    </ligand>
</feature>
<dbReference type="CDD" id="cd05293">
    <property type="entry name" value="LDH_1"/>
    <property type="match status" value="1"/>
</dbReference>
<organism evidence="12 13">
    <name type="scientific">Ceratitis capitata</name>
    <name type="common">Mediterranean fruit fly</name>
    <name type="synonym">Tephritis capitata</name>
    <dbReference type="NCBI Taxonomy" id="7213"/>
    <lineage>
        <taxon>Eukaryota</taxon>
        <taxon>Metazoa</taxon>
        <taxon>Ecdysozoa</taxon>
        <taxon>Arthropoda</taxon>
        <taxon>Hexapoda</taxon>
        <taxon>Insecta</taxon>
        <taxon>Pterygota</taxon>
        <taxon>Neoptera</taxon>
        <taxon>Endopterygota</taxon>
        <taxon>Diptera</taxon>
        <taxon>Brachycera</taxon>
        <taxon>Muscomorpha</taxon>
        <taxon>Tephritoidea</taxon>
        <taxon>Tephritidae</taxon>
        <taxon>Ceratitis</taxon>
        <taxon>Ceratitis</taxon>
    </lineage>
</organism>
<sequence length="346" mass="37676">MEILFPTTLTYATDLVREKLIEPFGRPVNKTKRKVTVVGCGQVGMAVVMSILAQNISNEVCIIDANEKLVNGESKDVQQGSLYLRDAVIIGNTDYKASEDSAVCIITAGERQKKGQTRLDLLKTNVKIITQIVPPLVKYSPETILIIVSNPCDILAHVAWKTSQLPLERVFASGTHLDTARFRYFIAKRLGVSASSVQGYVIGEHGDSSVPVWSAVSVGGIRFRDLSKCAGAEGDTDQWHEVHNQVVKAAYEVIAGKGYTNWAIGLTVASLVSMILDNKNEVATVSTLAREREGIENDVFLSLPVVIGANGVTSFIKLQLSGLEQELLCKSAETLNKAMQSLKEKK</sequence>
<dbReference type="Gene3D" id="3.40.50.720">
    <property type="entry name" value="NAD(P)-binding Rossmann-like Domain"/>
    <property type="match status" value="1"/>
</dbReference>
<evidence type="ECO:0000259" key="10">
    <source>
        <dbReference type="Pfam" id="PF00056"/>
    </source>
</evidence>
<evidence type="ECO:0000256" key="7">
    <source>
        <dbReference type="PIRSR" id="PIRSR000102-1"/>
    </source>
</evidence>
<dbReference type="PROSITE" id="PS00064">
    <property type="entry name" value="L_LDH"/>
    <property type="match status" value="1"/>
</dbReference>
<evidence type="ECO:0000256" key="5">
    <source>
        <dbReference type="ARBA" id="ARBA00023027"/>
    </source>
</evidence>
<feature type="active site" description="Proton acceptor" evidence="7">
    <location>
        <position position="205"/>
    </location>
</feature>
<feature type="domain" description="Lactate/malate dehydrogenase C-terminal" evidence="11">
    <location>
        <begin position="175"/>
        <end position="344"/>
    </location>
</feature>
<dbReference type="EMBL" id="CAJHJT010000034">
    <property type="protein sequence ID" value="CAD7004231.1"/>
    <property type="molecule type" value="Genomic_DNA"/>
</dbReference>
<evidence type="ECO:0000256" key="1">
    <source>
        <dbReference type="ARBA" id="ARBA00004843"/>
    </source>
</evidence>
<dbReference type="PANTHER" id="PTHR43128:SF16">
    <property type="entry name" value="L-LACTATE DEHYDROGENASE"/>
    <property type="match status" value="1"/>
</dbReference>
<dbReference type="PRINTS" id="PR00086">
    <property type="entry name" value="LLDHDRGNASE"/>
</dbReference>
<dbReference type="UniPathway" id="UPA00554">
    <property type="reaction ID" value="UER00611"/>
</dbReference>
<keyword evidence="13" id="KW-1185">Reference proteome</keyword>
<dbReference type="EC" id="1.1.1.27" evidence="3 9"/>
<proteinExistence type="inferred from homology"/>
<comment type="similarity">
    <text evidence="2">Belongs to the LDH/MDH superfamily. LDH family.</text>
</comment>
<dbReference type="GO" id="GO:0004459">
    <property type="term" value="F:L-lactate dehydrogenase (NAD+) activity"/>
    <property type="evidence" value="ECO:0007669"/>
    <property type="project" value="UniProtKB-EC"/>
</dbReference>
<keyword evidence="4 9" id="KW-0560">Oxidoreductase</keyword>
<dbReference type="InterPro" id="IPR001236">
    <property type="entry name" value="Lactate/malate_DH_N"/>
</dbReference>
<comment type="caution">
    <text evidence="12">The sequence shown here is derived from an EMBL/GenBank/DDBJ whole genome shotgun (WGS) entry which is preliminary data.</text>
</comment>
<name>A0A811V044_CERCA</name>
<comment type="pathway">
    <text evidence="1 9">Fermentation; pyruvate fermentation to lactate; (S)-lactate from pyruvate: step 1/1.</text>
</comment>
<evidence type="ECO:0000313" key="13">
    <source>
        <dbReference type="Proteomes" id="UP000606786"/>
    </source>
</evidence>
<dbReference type="InterPro" id="IPR036291">
    <property type="entry name" value="NAD(P)-bd_dom_sf"/>
</dbReference>
<dbReference type="Pfam" id="PF02866">
    <property type="entry name" value="Ldh_1_C"/>
    <property type="match status" value="1"/>
</dbReference>
<dbReference type="PIRSF" id="PIRSF000102">
    <property type="entry name" value="Lac_mal_DH"/>
    <property type="match status" value="1"/>
</dbReference>
<dbReference type="AlphaFoldDB" id="A0A811V044"/>